<proteinExistence type="predicted"/>
<dbReference type="SUPFAM" id="SSF75011">
    <property type="entry name" value="3-carboxy-cis,cis-mucoante lactonizing enzyme"/>
    <property type="match status" value="1"/>
</dbReference>
<sequence length="1470" mass="164473">MAIDWITGQFYIAVSTGNSARIEVCSLKEKWNCAVVLWKGLKKVVNLRLDPVEGYMYWMNPIRNRVERAWMDGQLLDTSPFEAAESLISALDLDVADKRLYFVQKSAGNDSSEIVQCYLYDRKSCRVVVDRIRPVNIGIFKEHLIWTENSETAGRIRYCKKRNCRSTMTSIEDSKNVESFVILEAESQPARLKPNPCLVNNGECSHYCLLQPGAPWRSCACPSGVKLSSDNAICASEDVEKVLFVASKSGLSFVSLDTDDLTPQAMDIPDYDPLTTTIRAVDYDAKSGNVYWSEEDGVESRIRRCVFKECSSVETILRFDKSTRMESLAIDHESRNLFWVDSGLRRISISKMDGSSTRVLLSHDLKKPRGLAVDSKNGHIYFSDWDDDSPKIERANLDGSKRRFMQSNSARPKDIHVDAENGKIYWIDARSFSLKSANIRDGKNVETIAKGFHGPLTKLGDLVLAINRNNRLTATRFDSSGAESNIHLGSDVSAIRAVYLKNRSAKQSSPCQRNNGGCSHLCILSLEREKSCLCPNDMELSSDNVTCENPNSYMLFSNDNVKVDLTRVPLTPNMPNLSPLHVFNMTGLNRFTAIDRTRGWIYWTEEDHYRHSIKRTVINNTTKTETVLELSQESPFDGLVVDEMSGNLYWSSQKARVINAINHDATVKRTIAWNDIEPTLLAVHASKPFVFFVNMKGEGSIMRMPFKGASNGGETIIKNVGFVTSLVVDSKNDKLYWATTNFFGSGEFWSADIDGRNSKRLLYGGNFRIHSLAMSDNIVYFTNWQGGTIEAYVDGKREVVHSNVGNATNLMVVKREHRRVVNVCSSKGRSKCDYLCMAESSTSAECHCSDHFVYDKENRVCLPPKKFLLLGMRDRLLRLKLSSDSGSDVLRQEPLISLPVSNVGSPTSITFDPMSPNRFIYWITQNQAVLKRASDLPPYNSEVLQLQKDTNCTKLHDITIDESGRQLFVSCSKADERKASSIHVWRIRKDDNLSYVGAVVSGSEKSSITGKFPAPRKIAVVSSFNALFYVDSGDQSGSPSIVRCSIDGKGREVVVFKDLISNHVKLNVDEASSRYFYYSNGRYSSKDILGNANQRDHLIARFDKVVDLVPVDGNKMALVTRNSFGRQDQLVELSVNASTIDFRNPRFPEETSLNLADRVSVIKVLGIDSTSDQLSCASSPCSHLCRISSNSENSRYECSCPIGFSLSHKNPNVCFKNKQCLPWQFCCENQRQCIHKSLLCNGYSDCEDGSDEATEACSYSVFSSKMKTTENDRWLEILLCSIPIALTLLVLIVCFIRCSQNKVESIESTPEPPNVNLMPQEAPPLSVNQNDETLYASAAKWKLEEGWSEGETTFVPSDINFHHGPIPGYVPTLPSLHGDAVSAPPPSAASMSVYGVVKAGNLRTAQRLPNRKARRTRKIPRTPIPAHPQQHKNFEINDNSYLLMGARAPYNSHIAENEEGFEGTSKHGTN</sequence>
<evidence type="ECO:0000256" key="4">
    <source>
        <dbReference type="ARBA" id="ARBA00022729"/>
    </source>
</evidence>
<evidence type="ECO:0000256" key="2">
    <source>
        <dbReference type="ARBA" id="ARBA00022536"/>
    </source>
</evidence>
<keyword evidence="13" id="KW-0812">Transmembrane</keyword>
<evidence type="ECO:0000256" key="11">
    <source>
        <dbReference type="PROSITE-ProRule" id="PRU00461"/>
    </source>
</evidence>
<evidence type="ECO:0000256" key="10">
    <source>
        <dbReference type="PROSITE-ProRule" id="PRU00124"/>
    </source>
</evidence>
<keyword evidence="4" id="KW-0732">Signal</keyword>
<dbReference type="SMART" id="SM00135">
    <property type="entry name" value="LY"/>
    <property type="match status" value="9"/>
</dbReference>
<evidence type="ECO:0000313" key="15">
    <source>
        <dbReference type="EMBL" id="TKR61046.1"/>
    </source>
</evidence>
<dbReference type="SUPFAM" id="SSF63825">
    <property type="entry name" value="YWTD domain"/>
    <property type="match status" value="3"/>
</dbReference>
<keyword evidence="3" id="KW-0254">Endocytosis</keyword>
<dbReference type="Proteomes" id="UP000298663">
    <property type="component" value="Unassembled WGS sequence"/>
</dbReference>
<dbReference type="SUPFAM" id="SSF57424">
    <property type="entry name" value="LDL receptor-like module"/>
    <property type="match status" value="1"/>
</dbReference>
<dbReference type="InterPro" id="IPR023415">
    <property type="entry name" value="LDLR_class-A_CS"/>
</dbReference>
<dbReference type="PROSITE" id="PS50068">
    <property type="entry name" value="LDLRA_2"/>
    <property type="match status" value="1"/>
</dbReference>
<dbReference type="InterPro" id="IPR002172">
    <property type="entry name" value="LDrepeatLR_classA_rpt"/>
</dbReference>
<dbReference type="GO" id="GO:0016020">
    <property type="term" value="C:membrane"/>
    <property type="evidence" value="ECO:0007669"/>
    <property type="project" value="UniProtKB-SubCell"/>
</dbReference>
<dbReference type="Pfam" id="PF14670">
    <property type="entry name" value="FXa_inhibition"/>
    <property type="match status" value="2"/>
</dbReference>
<evidence type="ECO:0000256" key="13">
    <source>
        <dbReference type="SAM" id="Phobius"/>
    </source>
</evidence>
<accession>A0A4U5LXS3</accession>
<comment type="caution">
    <text evidence="15">The sequence shown here is derived from an EMBL/GenBank/DDBJ whole genome shotgun (WGS) entry which is preliminary data.</text>
</comment>
<dbReference type="Gene3D" id="2.120.10.30">
    <property type="entry name" value="TolB, C-terminal domain"/>
    <property type="match status" value="4"/>
</dbReference>
<evidence type="ECO:0000256" key="1">
    <source>
        <dbReference type="ARBA" id="ARBA00004167"/>
    </source>
</evidence>
<dbReference type="GO" id="GO:0006897">
    <property type="term" value="P:endocytosis"/>
    <property type="evidence" value="ECO:0007669"/>
    <property type="project" value="UniProtKB-KW"/>
</dbReference>
<organism evidence="15 16">
    <name type="scientific">Steinernema carpocapsae</name>
    <name type="common">Entomopathogenic nematode</name>
    <dbReference type="NCBI Taxonomy" id="34508"/>
    <lineage>
        <taxon>Eukaryota</taxon>
        <taxon>Metazoa</taxon>
        <taxon>Ecdysozoa</taxon>
        <taxon>Nematoda</taxon>
        <taxon>Chromadorea</taxon>
        <taxon>Rhabditida</taxon>
        <taxon>Tylenchina</taxon>
        <taxon>Panagrolaimomorpha</taxon>
        <taxon>Strongyloidoidea</taxon>
        <taxon>Steinernematidae</taxon>
        <taxon>Steinernema</taxon>
    </lineage>
</organism>
<dbReference type="InterPro" id="IPR000033">
    <property type="entry name" value="LDLR_classB_rpt"/>
</dbReference>
<keyword evidence="2" id="KW-0245">EGF-like domain</keyword>
<dbReference type="PROSITE" id="PS51120">
    <property type="entry name" value="LDLRB"/>
    <property type="match status" value="2"/>
</dbReference>
<evidence type="ECO:0000256" key="5">
    <source>
        <dbReference type="ARBA" id="ARBA00022737"/>
    </source>
</evidence>
<dbReference type="EMBL" id="AZBU02000011">
    <property type="protein sequence ID" value="TKR61046.1"/>
    <property type="molecule type" value="Genomic_DNA"/>
</dbReference>
<dbReference type="CDD" id="cd00112">
    <property type="entry name" value="LDLa"/>
    <property type="match status" value="1"/>
</dbReference>
<feature type="domain" description="EGF-like" evidence="14">
    <location>
        <begin position="1175"/>
        <end position="1215"/>
    </location>
</feature>
<keyword evidence="7" id="KW-1015">Disulfide bond</keyword>
<reference evidence="15 16" key="1">
    <citation type="journal article" date="2015" name="Genome Biol.">
        <title>Comparative genomics of Steinernema reveals deeply conserved gene regulatory networks.</title>
        <authorList>
            <person name="Dillman A.R."/>
            <person name="Macchietto M."/>
            <person name="Porter C.F."/>
            <person name="Rogers A."/>
            <person name="Williams B."/>
            <person name="Antoshechkin I."/>
            <person name="Lee M.M."/>
            <person name="Goodwin Z."/>
            <person name="Lu X."/>
            <person name="Lewis E.E."/>
            <person name="Goodrich-Blair H."/>
            <person name="Stock S.P."/>
            <person name="Adams B.J."/>
            <person name="Sternberg P.W."/>
            <person name="Mortazavi A."/>
        </authorList>
    </citation>
    <scope>NUCLEOTIDE SEQUENCE [LARGE SCALE GENOMIC DNA]</scope>
    <source>
        <strain evidence="15 16">ALL</strain>
    </source>
</reference>
<dbReference type="SMART" id="SM00192">
    <property type="entry name" value="LDLa"/>
    <property type="match status" value="1"/>
</dbReference>
<feature type="repeat" description="LDL-receptor class B" evidence="11">
    <location>
        <begin position="378"/>
        <end position="421"/>
    </location>
</feature>
<protein>
    <recommendedName>
        <fullName evidence="14">EGF-like domain-containing protein</fullName>
    </recommendedName>
</protein>
<dbReference type="Gene3D" id="4.10.400.10">
    <property type="entry name" value="Low-density Lipoprotein Receptor"/>
    <property type="match status" value="1"/>
</dbReference>
<feature type="repeat" description="LDL-receptor class B" evidence="11">
    <location>
        <begin position="335"/>
        <end position="377"/>
    </location>
</feature>
<dbReference type="FunFam" id="2.120.10.30:FF:000241">
    <property type="entry name" value="Low-density lipoprotein receptor-related protein 6"/>
    <property type="match status" value="1"/>
</dbReference>
<feature type="domain" description="EGF-like" evidence="14">
    <location>
        <begin position="823"/>
        <end position="862"/>
    </location>
</feature>
<feature type="domain" description="EGF-like" evidence="14">
    <location>
        <begin position="196"/>
        <end position="235"/>
    </location>
</feature>
<comment type="subcellular location">
    <subcellularLocation>
        <location evidence="1">Membrane</location>
        <topology evidence="1">Single-pass membrane protein</topology>
    </subcellularLocation>
</comment>
<gene>
    <name evidence="15" type="ORF">L596_028212</name>
</gene>
<keyword evidence="16" id="KW-1185">Reference proteome</keyword>
<evidence type="ECO:0000259" key="14">
    <source>
        <dbReference type="SMART" id="SM00181"/>
    </source>
</evidence>
<dbReference type="STRING" id="34508.A0A4U5LXS3"/>
<feature type="region of interest" description="Disordered" evidence="12">
    <location>
        <begin position="1410"/>
        <end position="1431"/>
    </location>
</feature>
<feature type="domain" description="EGF-like" evidence="14">
    <location>
        <begin position="510"/>
        <end position="548"/>
    </location>
</feature>
<evidence type="ECO:0000256" key="12">
    <source>
        <dbReference type="SAM" id="MobiDB-lite"/>
    </source>
</evidence>
<keyword evidence="13" id="KW-1133">Transmembrane helix</keyword>
<keyword evidence="8" id="KW-0675">Receptor</keyword>
<evidence type="ECO:0000256" key="6">
    <source>
        <dbReference type="ARBA" id="ARBA00023136"/>
    </source>
</evidence>
<evidence type="ECO:0000256" key="8">
    <source>
        <dbReference type="ARBA" id="ARBA00023170"/>
    </source>
</evidence>
<dbReference type="Pfam" id="PF00058">
    <property type="entry name" value="Ldl_recept_b"/>
    <property type="match status" value="2"/>
</dbReference>
<comment type="caution">
    <text evidence="10">Lacks conserved residue(s) required for the propagation of feature annotation.</text>
</comment>
<dbReference type="PANTHER" id="PTHR46513">
    <property type="entry name" value="VITELLOGENIN RECEPTOR-LIKE PROTEIN-RELATED-RELATED"/>
    <property type="match status" value="1"/>
</dbReference>
<feature type="transmembrane region" description="Helical" evidence="13">
    <location>
        <begin position="1274"/>
        <end position="1296"/>
    </location>
</feature>
<keyword evidence="9" id="KW-0325">Glycoprotein</keyword>
<dbReference type="OrthoDB" id="72419at2759"/>
<keyword evidence="6 13" id="KW-0472">Membrane</keyword>
<dbReference type="Pfam" id="PF00057">
    <property type="entry name" value="Ldl_recept_a"/>
    <property type="match status" value="1"/>
</dbReference>
<keyword evidence="5" id="KW-0677">Repeat</keyword>
<evidence type="ECO:0000313" key="16">
    <source>
        <dbReference type="Proteomes" id="UP000298663"/>
    </source>
</evidence>
<dbReference type="SUPFAM" id="SSF57196">
    <property type="entry name" value="EGF/Laminin"/>
    <property type="match status" value="2"/>
</dbReference>
<evidence type="ECO:0000256" key="7">
    <source>
        <dbReference type="ARBA" id="ARBA00023157"/>
    </source>
</evidence>
<evidence type="ECO:0000256" key="9">
    <source>
        <dbReference type="ARBA" id="ARBA00023180"/>
    </source>
</evidence>
<feature type="compositionally biased region" description="Basic residues" evidence="12">
    <location>
        <begin position="1410"/>
        <end position="1420"/>
    </location>
</feature>
<dbReference type="InterPro" id="IPR011042">
    <property type="entry name" value="6-blade_b-propeller_TolB-like"/>
</dbReference>
<dbReference type="PANTHER" id="PTHR46513:SF44">
    <property type="entry name" value="LDL RECEPTOR RELATED PROTEIN 4"/>
    <property type="match status" value="1"/>
</dbReference>
<reference evidence="15 16" key="2">
    <citation type="journal article" date="2019" name="G3 (Bethesda)">
        <title>Hybrid Assembly of the Genome of the Entomopathogenic Nematode Steinernema carpocapsae Identifies the X-Chromosome.</title>
        <authorList>
            <person name="Serra L."/>
            <person name="Macchietto M."/>
            <person name="Macias-Munoz A."/>
            <person name="McGill C.J."/>
            <person name="Rodriguez I.M."/>
            <person name="Rodriguez B."/>
            <person name="Murad R."/>
            <person name="Mortazavi A."/>
        </authorList>
    </citation>
    <scope>NUCLEOTIDE SEQUENCE [LARGE SCALE GENOMIC DNA]</scope>
    <source>
        <strain evidence="15 16">ALL</strain>
    </source>
</reference>
<dbReference type="InterPro" id="IPR036055">
    <property type="entry name" value="LDL_receptor-like_sf"/>
</dbReference>
<name>A0A4U5LXS3_STECR</name>
<dbReference type="SMART" id="SM00181">
    <property type="entry name" value="EGF"/>
    <property type="match status" value="4"/>
</dbReference>
<dbReference type="InterPro" id="IPR050778">
    <property type="entry name" value="Cueball_EGF_LRP_Nidogen"/>
</dbReference>
<dbReference type="PROSITE" id="PS01209">
    <property type="entry name" value="LDLRA_1"/>
    <property type="match status" value="1"/>
</dbReference>
<dbReference type="InterPro" id="IPR000742">
    <property type="entry name" value="EGF"/>
</dbReference>
<evidence type="ECO:0000256" key="3">
    <source>
        <dbReference type="ARBA" id="ARBA00022583"/>
    </source>
</evidence>